<keyword evidence="1" id="KW-1185">Reference proteome</keyword>
<dbReference type="WBParaSite" id="Gr19_v10_g16538.t1">
    <property type="protein sequence ID" value="Gr19_v10_g16538.t1"/>
    <property type="gene ID" value="Gr19_v10_g16538"/>
</dbReference>
<dbReference type="Proteomes" id="UP000887572">
    <property type="component" value="Unplaced"/>
</dbReference>
<proteinExistence type="predicted"/>
<evidence type="ECO:0000313" key="1">
    <source>
        <dbReference type="Proteomes" id="UP000887572"/>
    </source>
</evidence>
<organism evidence="1 2">
    <name type="scientific">Globodera rostochiensis</name>
    <name type="common">Golden nematode worm</name>
    <name type="synonym">Heterodera rostochiensis</name>
    <dbReference type="NCBI Taxonomy" id="31243"/>
    <lineage>
        <taxon>Eukaryota</taxon>
        <taxon>Metazoa</taxon>
        <taxon>Ecdysozoa</taxon>
        <taxon>Nematoda</taxon>
        <taxon>Chromadorea</taxon>
        <taxon>Rhabditida</taxon>
        <taxon>Tylenchina</taxon>
        <taxon>Tylenchomorpha</taxon>
        <taxon>Tylenchoidea</taxon>
        <taxon>Heteroderidae</taxon>
        <taxon>Heteroderinae</taxon>
        <taxon>Globodera</taxon>
    </lineage>
</organism>
<sequence>MFQCQDSSVQQLDIIQLMELSLSTAELPAPGAQEEGFYWEGMTAGWAGVVPSGDRKRTRVWQEAVGRARNGFAWGD</sequence>
<reference evidence="2" key="1">
    <citation type="submission" date="2022-11" db="UniProtKB">
        <authorList>
            <consortium name="WormBaseParasite"/>
        </authorList>
    </citation>
    <scope>IDENTIFICATION</scope>
</reference>
<dbReference type="AlphaFoldDB" id="A0A914HF03"/>
<name>A0A914HF03_GLORO</name>
<evidence type="ECO:0000313" key="2">
    <source>
        <dbReference type="WBParaSite" id="Gr19_v10_g16538.t1"/>
    </source>
</evidence>
<protein>
    <submittedName>
        <fullName evidence="2">Uncharacterized protein</fullName>
    </submittedName>
</protein>
<accession>A0A914HF03</accession>